<name>A0ABR3FC58_9AGAR</name>
<dbReference type="EMBL" id="JBAHYK010000568">
    <property type="protein sequence ID" value="KAL0572892.1"/>
    <property type="molecule type" value="Genomic_DNA"/>
</dbReference>
<comment type="caution">
    <text evidence="1">The sequence shown here is derived from an EMBL/GenBank/DDBJ whole genome shotgun (WGS) entry which is preliminary data.</text>
</comment>
<protein>
    <submittedName>
        <fullName evidence="1">Uncharacterized protein</fullName>
    </submittedName>
</protein>
<evidence type="ECO:0000313" key="2">
    <source>
        <dbReference type="Proteomes" id="UP001465976"/>
    </source>
</evidence>
<gene>
    <name evidence="1" type="ORF">V5O48_009061</name>
</gene>
<sequence length="161" mass="18379">MGSLLFGRFPIGEYTPPGHRKRWQIASDISSRKVEIWSIEMELWCEAIRRDEYEAVGDEAGRALAVQAIGQLQERLAEFTLSCRAFELELQQNNAARRKVYHYFAPRRTREREMADSSTAVDHRQEPSGPEIVNVLYGMELTPELLDALEAKPEPLDASEA</sequence>
<keyword evidence="2" id="KW-1185">Reference proteome</keyword>
<reference evidence="1 2" key="1">
    <citation type="submission" date="2024-02" db="EMBL/GenBank/DDBJ databases">
        <title>A draft genome for the cacao thread blight pathogen Marasmius crinis-equi.</title>
        <authorList>
            <person name="Cohen S.P."/>
            <person name="Baruah I.K."/>
            <person name="Amoako-Attah I."/>
            <person name="Bukari Y."/>
            <person name="Meinhardt L.W."/>
            <person name="Bailey B.A."/>
        </authorList>
    </citation>
    <scope>NUCLEOTIDE SEQUENCE [LARGE SCALE GENOMIC DNA]</scope>
    <source>
        <strain evidence="1 2">GH-76</strain>
    </source>
</reference>
<dbReference type="Proteomes" id="UP001465976">
    <property type="component" value="Unassembled WGS sequence"/>
</dbReference>
<proteinExistence type="predicted"/>
<organism evidence="1 2">
    <name type="scientific">Marasmius crinis-equi</name>
    <dbReference type="NCBI Taxonomy" id="585013"/>
    <lineage>
        <taxon>Eukaryota</taxon>
        <taxon>Fungi</taxon>
        <taxon>Dikarya</taxon>
        <taxon>Basidiomycota</taxon>
        <taxon>Agaricomycotina</taxon>
        <taxon>Agaricomycetes</taxon>
        <taxon>Agaricomycetidae</taxon>
        <taxon>Agaricales</taxon>
        <taxon>Marasmiineae</taxon>
        <taxon>Marasmiaceae</taxon>
        <taxon>Marasmius</taxon>
    </lineage>
</organism>
<evidence type="ECO:0000313" key="1">
    <source>
        <dbReference type="EMBL" id="KAL0572892.1"/>
    </source>
</evidence>
<accession>A0ABR3FC58</accession>